<evidence type="ECO:0000256" key="8">
    <source>
        <dbReference type="SAM" id="MobiDB-lite"/>
    </source>
</evidence>
<evidence type="ECO:0000313" key="10">
    <source>
        <dbReference type="EMBL" id="CAI6286076.1"/>
    </source>
</evidence>
<dbReference type="Proteomes" id="UP001152607">
    <property type="component" value="Unassembled WGS sequence"/>
</dbReference>
<keyword evidence="7" id="KW-0131">Cell cycle</keyword>
<name>A0A9W4XEU8_9PLEO</name>
<feature type="compositionally biased region" description="Low complexity" evidence="8">
    <location>
        <begin position="56"/>
        <end position="67"/>
    </location>
</feature>
<feature type="compositionally biased region" description="Low complexity" evidence="8">
    <location>
        <begin position="724"/>
        <end position="742"/>
    </location>
</feature>
<dbReference type="GO" id="GO:0003682">
    <property type="term" value="F:chromatin binding"/>
    <property type="evidence" value="ECO:0007669"/>
    <property type="project" value="TreeGrafter"/>
</dbReference>
<evidence type="ECO:0000256" key="3">
    <source>
        <dbReference type="ARBA" id="ARBA00022741"/>
    </source>
</evidence>
<dbReference type="InterPro" id="IPR027417">
    <property type="entry name" value="P-loop_NTPase"/>
</dbReference>
<comment type="similarity">
    <text evidence="2">Belongs to the rad17/RAD24 family.</text>
</comment>
<feature type="compositionally biased region" description="Basic residues" evidence="8">
    <location>
        <begin position="1"/>
        <end position="11"/>
    </location>
</feature>
<feature type="compositionally biased region" description="Low complexity" evidence="8">
    <location>
        <begin position="704"/>
        <end position="715"/>
    </location>
</feature>
<evidence type="ECO:0000256" key="4">
    <source>
        <dbReference type="ARBA" id="ARBA00022763"/>
    </source>
</evidence>
<dbReference type="GO" id="GO:0005634">
    <property type="term" value="C:nucleus"/>
    <property type="evidence" value="ECO:0007669"/>
    <property type="project" value="UniProtKB-SubCell"/>
</dbReference>
<keyword evidence="5" id="KW-0067">ATP-binding</keyword>
<evidence type="ECO:0000256" key="6">
    <source>
        <dbReference type="ARBA" id="ARBA00023242"/>
    </source>
</evidence>
<accession>A0A9W4XEU8</accession>
<proteinExistence type="inferred from homology"/>
<feature type="compositionally biased region" description="Polar residues" evidence="8">
    <location>
        <begin position="85"/>
        <end position="106"/>
    </location>
</feature>
<evidence type="ECO:0000313" key="11">
    <source>
        <dbReference type="Proteomes" id="UP001152607"/>
    </source>
</evidence>
<feature type="region of interest" description="Disordered" evidence="8">
    <location>
        <begin position="888"/>
        <end position="922"/>
    </location>
</feature>
<keyword evidence="4" id="KW-0227">DNA damage</keyword>
<dbReference type="AlphaFoldDB" id="A0A9W4XEU8"/>
<sequence>MAQLRASRKKKPLVESSDSDQDGSRSPPPKRAKRGSTSLTTSSSGARKATKPATSPQPSSKKAVAKPPAKPKPAFKPITAFFGKATNSRPQSAHPTPSPDKSTVSTPLAEVDDILDSEDDDASLQPAARQAALPLRKGKIAVTANTDAPPKGSQVYKRAQSINQTRPTPAAINAVDRRPWNEKYGPISLSELAVHKKKVETVREWLTGVLSGRDRKRLLLLKGPAGSGKTTTVSILAKELGVHVHEWRNPSSSLPSSEGFSSATAQFEEFVGRTGAFGSLSFKESAQSPQHVTPPALTRRQKQLVLVEEFPNTFTRGSSIIQSFRSSVLNYLAAATPSATSFFSGNSNSDQPITPIVMIISETLLSTNTASADSFTAHRLLGSEILTHPGVTVLEFNPIAPTFMTKALDLTIVKEARKTGRRKTVGPQVIQHLTELGDIRSAISSLEFLCLRGDEPEGDEGLGSKVEFTKTKKQKDRPMTKMEQNSLEIITQRESTLGIFHAVGRVVYNKRLPDNPTVDVPQPPTYFPERRRPKVPEANVDELINELGTDTDTFVAALHENYVLSTDAGDSEETLDCINGCVDALSDADLLSPDRFGRSGRNIQGSGADNLRQDEMSFQTSVRGLLYHLPNPVKRIAPPPGVMGQKAKSVPGGGNNYSSAPSKGSAFAMYYPSSLRLWRQQEETSGLLELWIARAQRGNLLVPSSTTSSTSTSTTPGGVATWRKTSTPFAKPSSSPSSAPSTQPHHTQQKTDPRHPDPPNTLLGSGASARTEMLLERLPYVARILSHPQSPANNNPATRRFLSSSSSSSPNASAIREIRRITAFNGAAGTSTSITPEDPDDAIATGNDVDAVVGEDEMWATDKPGYDDPRLSHSKMKKSNGVVWDVGGMSKSGGVGDKGDLLEAEGIGGGDGGVLSDDDIED</sequence>
<dbReference type="InterPro" id="IPR004582">
    <property type="entry name" value="Checkpoint_prot_Rad17_Rad24"/>
</dbReference>
<dbReference type="OrthoDB" id="10265971at2759"/>
<comment type="caution">
    <text evidence="10">The sequence shown here is derived from an EMBL/GenBank/DDBJ whole genome shotgun (WGS) entry which is preliminary data.</text>
</comment>
<feature type="region of interest" description="Disordered" evidence="8">
    <location>
        <begin position="143"/>
        <end position="163"/>
    </location>
</feature>
<feature type="domain" description="Checkpoint protein RAD24-like helical bundle" evidence="9">
    <location>
        <begin position="494"/>
        <end position="594"/>
    </location>
</feature>
<gene>
    <name evidence="10" type="ORF">PDIGIT_LOCUS2304</name>
</gene>
<dbReference type="Gene3D" id="3.40.50.300">
    <property type="entry name" value="P-loop containing nucleotide triphosphate hydrolases"/>
    <property type="match status" value="1"/>
</dbReference>
<organism evidence="10 11">
    <name type="scientific">Periconia digitata</name>
    <dbReference type="NCBI Taxonomy" id="1303443"/>
    <lineage>
        <taxon>Eukaryota</taxon>
        <taxon>Fungi</taxon>
        <taxon>Dikarya</taxon>
        <taxon>Ascomycota</taxon>
        <taxon>Pezizomycotina</taxon>
        <taxon>Dothideomycetes</taxon>
        <taxon>Pleosporomycetidae</taxon>
        <taxon>Pleosporales</taxon>
        <taxon>Massarineae</taxon>
        <taxon>Periconiaceae</taxon>
        <taxon>Periconia</taxon>
    </lineage>
</organism>
<dbReference type="PANTHER" id="PTHR12172:SF0">
    <property type="entry name" value="CELL CYCLE CHECKPOINT PROTEIN RAD17"/>
    <property type="match status" value="1"/>
</dbReference>
<reference evidence="10" key="1">
    <citation type="submission" date="2023-01" db="EMBL/GenBank/DDBJ databases">
        <authorList>
            <person name="Van Ghelder C."/>
            <person name="Rancurel C."/>
        </authorList>
    </citation>
    <scope>NUCLEOTIDE SEQUENCE</scope>
    <source>
        <strain evidence="10">CNCM I-4278</strain>
    </source>
</reference>
<evidence type="ECO:0000256" key="2">
    <source>
        <dbReference type="ARBA" id="ARBA00006168"/>
    </source>
</evidence>
<keyword evidence="3" id="KW-0547">Nucleotide-binding</keyword>
<dbReference type="InterPro" id="IPR057927">
    <property type="entry name" value="RAD24-like_helical"/>
</dbReference>
<evidence type="ECO:0000256" key="7">
    <source>
        <dbReference type="ARBA" id="ARBA00023306"/>
    </source>
</evidence>
<keyword evidence="11" id="KW-1185">Reference proteome</keyword>
<dbReference type="Pfam" id="PF03215">
    <property type="entry name" value="Rad17"/>
    <property type="match status" value="1"/>
</dbReference>
<dbReference type="Pfam" id="PF25812">
    <property type="entry name" value="RAD24_helical"/>
    <property type="match status" value="1"/>
</dbReference>
<dbReference type="GO" id="GO:0006281">
    <property type="term" value="P:DNA repair"/>
    <property type="evidence" value="ECO:0007669"/>
    <property type="project" value="InterPro"/>
</dbReference>
<dbReference type="GO" id="GO:0000077">
    <property type="term" value="P:DNA damage checkpoint signaling"/>
    <property type="evidence" value="ECO:0007669"/>
    <property type="project" value="TreeGrafter"/>
</dbReference>
<feature type="compositionally biased region" description="Polar residues" evidence="8">
    <location>
        <begin position="787"/>
        <end position="797"/>
    </location>
</feature>
<evidence type="ECO:0000256" key="1">
    <source>
        <dbReference type="ARBA" id="ARBA00004123"/>
    </source>
</evidence>
<feature type="region of interest" description="Disordered" evidence="8">
    <location>
        <begin position="787"/>
        <end position="813"/>
    </location>
</feature>
<dbReference type="PANTHER" id="PTHR12172">
    <property type="entry name" value="CELL CYCLE CHECKPOINT PROTEIN RAD17"/>
    <property type="match status" value="1"/>
</dbReference>
<protein>
    <recommendedName>
        <fullName evidence="9">Checkpoint protein RAD24-like helical bundle domain-containing protein</fullName>
    </recommendedName>
</protein>
<dbReference type="GO" id="GO:0033314">
    <property type="term" value="P:mitotic DNA replication checkpoint signaling"/>
    <property type="evidence" value="ECO:0007669"/>
    <property type="project" value="TreeGrafter"/>
</dbReference>
<keyword evidence="6" id="KW-0539">Nucleus</keyword>
<dbReference type="EMBL" id="CAOQHR010000001">
    <property type="protein sequence ID" value="CAI6286076.1"/>
    <property type="molecule type" value="Genomic_DNA"/>
</dbReference>
<dbReference type="GO" id="GO:0003689">
    <property type="term" value="F:DNA clamp loader activity"/>
    <property type="evidence" value="ECO:0007669"/>
    <property type="project" value="TreeGrafter"/>
</dbReference>
<evidence type="ECO:0000256" key="5">
    <source>
        <dbReference type="ARBA" id="ARBA00022840"/>
    </source>
</evidence>
<evidence type="ECO:0000259" key="9">
    <source>
        <dbReference type="Pfam" id="PF25812"/>
    </source>
</evidence>
<dbReference type="SUPFAM" id="SSF52540">
    <property type="entry name" value="P-loop containing nucleoside triphosphate hydrolases"/>
    <property type="match status" value="1"/>
</dbReference>
<feature type="region of interest" description="Disordered" evidence="8">
    <location>
        <begin position="702"/>
        <end position="765"/>
    </location>
</feature>
<feature type="region of interest" description="Disordered" evidence="8">
    <location>
        <begin position="1"/>
        <end position="106"/>
    </location>
</feature>
<dbReference type="GO" id="GO:0005524">
    <property type="term" value="F:ATP binding"/>
    <property type="evidence" value="ECO:0007669"/>
    <property type="project" value="UniProtKB-KW"/>
</dbReference>
<comment type="subcellular location">
    <subcellularLocation>
        <location evidence="1">Nucleus</location>
    </subcellularLocation>
</comment>